<gene>
    <name evidence="1" type="ORF">C7B77_02060</name>
</gene>
<dbReference type="EMBL" id="PVWO01000013">
    <property type="protein sequence ID" value="PSB59135.1"/>
    <property type="molecule type" value="Genomic_DNA"/>
</dbReference>
<accession>A0A2T1GMP4</accession>
<organism evidence="1 2">
    <name type="scientific">Chamaesiphon polymorphus CCALA 037</name>
    <dbReference type="NCBI Taxonomy" id="2107692"/>
    <lineage>
        <taxon>Bacteria</taxon>
        <taxon>Bacillati</taxon>
        <taxon>Cyanobacteriota</taxon>
        <taxon>Cyanophyceae</taxon>
        <taxon>Gomontiellales</taxon>
        <taxon>Chamaesiphonaceae</taxon>
        <taxon>Chamaesiphon</taxon>
    </lineage>
</organism>
<evidence type="ECO:0000313" key="2">
    <source>
        <dbReference type="Proteomes" id="UP000238937"/>
    </source>
</evidence>
<proteinExistence type="predicted"/>
<keyword evidence="2" id="KW-1185">Reference proteome</keyword>
<protein>
    <submittedName>
        <fullName evidence="1">Uncharacterized protein</fullName>
    </submittedName>
</protein>
<name>A0A2T1GMP4_9CYAN</name>
<dbReference type="AlphaFoldDB" id="A0A2T1GMP4"/>
<comment type="caution">
    <text evidence="1">The sequence shown here is derived from an EMBL/GenBank/DDBJ whole genome shotgun (WGS) entry which is preliminary data.</text>
</comment>
<dbReference type="RefSeq" id="WP_106299834.1">
    <property type="nucleotide sequence ID" value="NZ_PVWO01000013.1"/>
</dbReference>
<reference evidence="1 2" key="1">
    <citation type="submission" date="2018-03" db="EMBL/GenBank/DDBJ databases">
        <title>The ancient ancestry and fast evolution of plastids.</title>
        <authorList>
            <person name="Moore K.R."/>
            <person name="Magnabosco C."/>
            <person name="Momper L."/>
            <person name="Gold D.A."/>
            <person name="Bosak T."/>
            <person name="Fournier G.P."/>
        </authorList>
    </citation>
    <scope>NUCLEOTIDE SEQUENCE [LARGE SCALE GENOMIC DNA]</scope>
    <source>
        <strain evidence="1 2">CCALA 037</strain>
    </source>
</reference>
<dbReference type="Proteomes" id="UP000238937">
    <property type="component" value="Unassembled WGS sequence"/>
</dbReference>
<evidence type="ECO:0000313" key="1">
    <source>
        <dbReference type="EMBL" id="PSB59135.1"/>
    </source>
</evidence>
<sequence>MKQQKFLNKTSDNIEFTTDGRTSTKVKDVLAEGVQKRSERVKKATAIIDDLRSSNKQIKIRQLEHKACRAARTRKHQLLGEAVDRLLDLGAIDGDKIIQELDSRLINSIDRQLFNLSSRGKSRI</sequence>